<dbReference type="Pfam" id="PF01627">
    <property type="entry name" value="Hpt"/>
    <property type="match status" value="1"/>
</dbReference>
<proteinExistence type="predicted"/>
<keyword evidence="7" id="KW-0547">Nucleotide-binding</keyword>
<dbReference type="CDD" id="cd17546">
    <property type="entry name" value="REC_hyHK_CKI1_RcsC-like"/>
    <property type="match status" value="1"/>
</dbReference>
<dbReference type="PANTHER" id="PTHR45339:SF1">
    <property type="entry name" value="HYBRID SIGNAL TRANSDUCTION HISTIDINE KINASE J"/>
    <property type="match status" value="1"/>
</dbReference>
<sequence>MNPPRTFRALLAAAVRAPTQEGQIARNRVAASLLLSAFFYVGYGLEGFGGLAAFFTTAAFGFAAHVAWRPAENEYRKSLALLVDIGCQSACMYIGGAGAAFLYPVYLWTILGNGFRYGTRYLFAGTALATILFGLVLAAHDEFNAHLGMSVSLLCGLPIIALYSRSLLVKLQKAKADAEAASLAKSRFMASVSHELRTPLNAIIGMSDLLGETRLDADQTEMNRTVSTAGRALLAHINTILDFSRLEVGRMPAEKAPFALRDAVADAASMVVAQARSKGLAFQTEVDDDLPQGVCGGRRHLEEVLVNLAANAVKFTADGTVSVHVRRADGDMVRFEVRDTGIGIAPEARGRIFEAFSQADETILDSFGGTGLGLAICRQLVTLHGGEIGVDSEIGVGSTFWFELPLPEAPLPQAVREDAPVSIGRSLRILVADDNRSNRLVAERLLEKAGHAVVLVEDGRQALDALVEETFDVALLDLNMPIMSGVEAARLYAFACSGVADVPLIALTADATDKAQEVVRQAGMVGFVTKPIDRAVLFAAIASAIGAEQRATATPPAPSTEADAPCLDEAKITQLLELGGTEFLTDMVGIFSEDVPPLLAEAEAAAAVGDGVRFRGALHALLSSASNTGAERLYRLCRRVHDAGDPLAAAGQDFPVRLRGEFAAALTAARSRCPRKLAA</sequence>
<dbReference type="RefSeq" id="WP_003603633.1">
    <property type="nucleotide sequence ID" value="NC_012811.1"/>
</dbReference>
<evidence type="ECO:0000259" key="17">
    <source>
        <dbReference type="PROSITE" id="PS50894"/>
    </source>
</evidence>
<evidence type="ECO:0000256" key="12">
    <source>
        <dbReference type="PROSITE-ProRule" id="PRU00110"/>
    </source>
</evidence>
<dbReference type="Pfam" id="PF02518">
    <property type="entry name" value="HATPase_c"/>
    <property type="match status" value="1"/>
</dbReference>
<dbReference type="PANTHER" id="PTHR45339">
    <property type="entry name" value="HYBRID SIGNAL TRANSDUCTION HISTIDINE KINASE J"/>
    <property type="match status" value="1"/>
</dbReference>
<dbReference type="Pfam" id="PF00512">
    <property type="entry name" value="HisKA"/>
    <property type="match status" value="1"/>
</dbReference>
<dbReference type="SUPFAM" id="SSF55874">
    <property type="entry name" value="ATPase domain of HSP90 chaperone/DNA topoisomerase II/histidine kinase"/>
    <property type="match status" value="1"/>
</dbReference>
<dbReference type="InterPro" id="IPR008207">
    <property type="entry name" value="Sig_transdc_His_kin_Hpt_dom"/>
</dbReference>
<evidence type="ECO:0000259" key="16">
    <source>
        <dbReference type="PROSITE" id="PS50110"/>
    </source>
</evidence>
<dbReference type="Gene3D" id="3.30.565.10">
    <property type="entry name" value="Histidine kinase-like ATPase, C-terminal domain"/>
    <property type="match status" value="1"/>
</dbReference>
<organism evidence="18 19">
    <name type="scientific">Methylorubrum extorquens (strain ATCC 14718 / DSM 1338 / JCM 2805 / NCIMB 9133 / AM1)</name>
    <name type="common">Methylobacterium extorquens</name>
    <dbReference type="NCBI Taxonomy" id="272630"/>
    <lineage>
        <taxon>Bacteria</taxon>
        <taxon>Pseudomonadati</taxon>
        <taxon>Pseudomonadota</taxon>
        <taxon>Alphaproteobacteria</taxon>
        <taxon>Hyphomicrobiales</taxon>
        <taxon>Methylobacteriaceae</taxon>
        <taxon>Methylorubrum</taxon>
    </lineage>
</organism>
<feature type="domain" description="HPt" evidence="17">
    <location>
        <begin position="580"/>
        <end position="679"/>
    </location>
</feature>
<evidence type="ECO:0000256" key="11">
    <source>
        <dbReference type="ARBA" id="ARBA00023136"/>
    </source>
</evidence>
<keyword evidence="10" id="KW-0902">Two-component regulatory system</keyword>
<dbReference type="Gene3D" id="3.40.50.2300">
    <property type="match status" value="1"/>
</dbReference>
<evidence type="ECO:0000256" key="8">
    <source>
        <dbReference type="ARBA" id="ARBA00022840"/>
    </source>
</evidence>
<name>C5B6H0_METEA</name>
<dbReference type="InterPro" id="IPR005467">
    <property type="entry name" value="His_kinase_dom"/>
</dbReference>
<dbReference type="SUPFAM" id="SSF52172">
    <property type="entry name" value="CheY-like"/>
    <property type="match status" value="1"/>
</dbReference>
<dbReference type="InterPro" id="IPR036641">
    <property type="entry name" value="HPT_dom_sf"/>
</dbReference>
<dbReference type="AlphaFoldDB" id="C5B6H0"/>
<comment type="subcellular location">
    <subcellularLocation>
        <location evidence="2">Cell membrane</location>
        <topology evidence="2">Multi-pass membrane protein</topology>
    </subcellularLocation>
</comment>
<dbReference type="GO" id="GO:0005886">
    <property type="term" value="C:plasma membrane"/>
    <property type="evidence" value="ECO:0007669"/>
    <property type="project" value="UniProtKB-SubCell"/>
</dbReference>
<evidence type="ECO:0000256" key="4">
    <source>
        <dbReference type="ARBA" id="ARBA00022475"/>
    </source>
</evidence>
<dbReference type="SUPFAM" id="SSF47226">
    <property type="entry name" value="Histidine-containing phosphotransfer domain, HPT domain"/>
    <property type="match status" value="1"/>
</dbReference>
<feature type="transmembrane region" description="Helical" evidence="14">
    <location>
        <begin position="145"/>
        <end position="163"/>
    </location>
</feature>
<keyword evidence="8" id="KW-0067">ATP-binding</keyword>
<protein>
    <recommendedName>
        <fullName evidence="3">histidine kinase</fullName>
        <ecNumber evidence="3">2.7.13.3</ecNumber>
    </recommendedName>
</protein>
<evidence type="ECO:0000256" key="10">
    <source>
        <dbReference type="ARBA" id="ARBA00023012"/>
    </source>
</evidence>
<keyword evidence="6 14" id="KW-0812">Transmembrane</keyword>
<dbReference type="Gene3D" id="1.20.120.160">
    <property type="entry name" value="HPT domain"/>
    <property type="match status" value="1"/>
</dbReference>
<dbReference type="HOGENOM" id="CLU_000445_104_10_5"/>
<dbReference type="EC" id="2.7.13.3" evidence="3"/>
<dbReference type="PROSITE" id="PS50109">
    <property type="entry name" value="HIS_KIN"/>
    <property type="match status" value="1"/>
</dbReference>
<keyword evidence="9 14" id="KW-1133">Transmembrane helix</keyword>
<evidence type="ECO:0000256" key="9">
    <source>
        <dbReference type="ARBA" id="ARBA00022989"/>
    </source>
</evidence>
<dbReference type="PRINTS" id="PR00344">
    <property type="entry name" value="BCTRLSENSOR"/>
</dbReference>
<evidence type="ECO:0000256" key="13">
    <source>
        <dbReference type="PROSITE-ProRule" id="PRU00169"/>
    </source>
</evidence>
<feature type="transmembrane region" description="Helical" evidence="14">
    <location>
        <begin position="80"/>
        <end position="106"/>
    </location>
</feature>
<comment type="catalytic activity">
    <reaction evidence="1">
        <text>ATP + protein L-histidine = ADP + protein N-phospho-L-histidine.</text>
        <dbReference type="EC" id="2.7.13.3"/>
    </reaction>
</comment>
<keyword evidence="11 14" id="KW-0472">Membrane</keyword>
<dbReference type="PROSITE" id="PS50110">
    <property type="entry name" value="RESPONSE_REGULATORY"/>
    <property type="match status" value="1"/>
</dbReference>
<dbReference type="Pfam" id="PF00072">
    <property type="entry name" value="Response_reg"/>
    <property type="match status" value="1"/>
</dbReference>
<dbReference type="SMART" id="SM00448">
    <property type="entry name" value="REC"/>
    <property type="match status" value="1"/>
</dbReference>
<feature type="domain" description="Histidine kinase" evidence="15">
    <location>
        <begin position="191"/>
        <end position="408"/>
    </location>
</feature>
<evidence type="ECO:0000256" key="14">
    <source>
        <dbReference type="SAM" id="Phobius"/>
    </source>
</evidence>
<dbReference type="CDD" id="cd00082">
    <property type="entry name" value="HisKA"/>
    <property type="match status" value="1"/>
</dbReference>
<dbReference type="InterPro" id="IPR001789">
    <property type="entry name" value="Sig_transdc_resp-reg_receiver"/>
</dbReference>
<evidence type="ECO:0000256" key="2">
    <source>
        <dbReference type="ARBA" id="ARBA00004651"/>
    </source>
</evidence>
<feature type="transmembrane region" description="Helical" evidence="14">
    <location>
        <begin position="118"/>
        <end position="138"/>
    </location>
</feature>
<evidence type="ECO:0000259" key="15">
    <source>
        <dbReference type="PROSITE" id="PS50109"/>
    </source>
</evidence>
<dbReference type="InterPro" id="IPR036890">
    <property type="entry name" value="HATPase_C_sf"/>
</dbReference>
<dbReference type="KEGG" id="mea:Mex_2p1314"/>
<feature type="domain" description="Response regulatory" evidence="16">
    <location>
        <begin position="428"/>
        <end position="545"/>
    </location>
</feature>
<dbReference type="SMART" id="SM00387">
    <property type="entry name" value="HATPase_c"/>
    <property type="match status" value="1"/>
</dbReference>
<feature type="modified residue" description="Phosphohistidine" evidence="12">
    <location>
        <position position="619"/>
    </location>
</feature>
<evidence type="ECO:0000256" key="1">
    <source>
        <dbReference type="ARBA" id="ARBA00000085"/>
    </source>
</evidence>
<dbReference type="FunFam" id="3.30.565.10:FF:000010">
    <property type="entry name" value="Sensor histidine kinase RcsC"/>
    <property type="match status" value="1"/>
</dbReference>
<keyword evidence="18" id="KW-0614">Plasmid</keyword>
<evidence type="ECO:0000256" key="7">
    <source>
        <dbReference type="ARBA" id="ARBA00022741"/>
    </source>
</evidence>
<evidence type="ECO:0000256" key="6">
    <source>
        <dbReference type="ARBA" id="ARBA00022692"/>
    </source>
</evidence>
<dbReference type="EMBL" id="CP001511">
    <property type="protein sequence ID" value="ACS44052.1"/>
    <property type="molecule type" value="Genomic_DNA"/>
</dbReference>
<keyword evidence="4" id="KW-1003">Cell membrane</keyword>
<evidence type="ECO:0000256" key="5">
    <source>
        <dbReference type="ARBA" id="ARBA00022553"/>
    </source>
</evidence>
<dbReference type="SUPFAM" id="SSF47384">
    <property type="entry name" value="Homodimeric domain of signal transducing histidine kinase"/>
    <property type="match status" value="1"/>
</dbReference>
<dbReference type="InterPro" id="IPR036097">
    <property type="entry name" value="HisK_dim/P_sf"/>
</dbReference>
<accession>C5B6H0</accession>
<keyword evidence="19" id="KW-1185">Reference proteome</keyword>
<dbReference type="Gene3D" id="1.10.287.130">
    <property type="match status" value="1"/>
</dbReference>
<evidence type="ECO:0000256" key="3">
    <source>
        <dbReference type="ARBA" id="ARBA00012438"/>
    </source>
</evidence>
<keyword evidence="5 13" id="KW-0597">Phosphoprotein</keyword>
<dbReference type="Proteomes" id="UP000009081">
    <property type="component" value="Plasmid megaplasmid"/>
</dbReference>
<dbReference type="InterPro" id="IPR004358">
    <property type="entry name" value="Sig_transdc_His_kin-like_C"/>
</dbReference>
<dbReference type="CDD" id="cd16922">
    <property type="entry name" value="HATPase_EvgS-ArcB-TorS-like"/>
    <property type="match status" value="1"/>
</dbReference>
<dbReference type="GO" id="GO:0000155">
    <property type="term" value="F:phosphorelay sensor kinase activity"/>
    <property type="evidence" value="ECO:0007669"/>
    <property type="project" value="InterPro"/>
</dbReference>
<dbReference type="PROSITE" id="PS50894">
    <property type="entry name" value="HPT"/>
    <property type="match status" value="1"/>
</dbReference>
<gene>
    <name evidence="18" type="ordered locus">MexAM1_META2p1314</name>
</gene>
<feature type="transmembrane region" description="Helical" evidence="14">
    <location>
        <begin position="51"/>
        <end position="68"/>
    </location>
</feature>
<dbReference type="InterPro" id="IPR003594">
    <property type="entry name" value="HATPase_dom"/>
</dbReference>
<dbReference type="InterPro" id="IPR011006">
    <property type="entry name" value="CheY-like_superfamily"/>
</dbReference>
<evidence type="ECO:0000313" key="19">
    <source>
        <dbReference type="Proteomes" id="UP000009081"/>
    </source>
</evidence>
<dbReference type="SMART" id="SM00388">
    <property type="entry name" value="HisKA"/>
    <property type="match status" value="1"/>
</dbReference>
<reference evidence="18 19" key="1">
    <citation type="journal article" date="2009" name="PLoS ONE">
        <title>Methylobacterium genome sequences: a reference blueprint to investigate microbial metabolism of C1 compounds from natural and industrial sources.</title>
        <authorList>
            <person name="Vuilleumier S."/>
            <person name="Chistoserdova L."/>
            <person name="Lee M.-C."/>
            <person name="Bringel F."/>
            <person name="Lajus A."/>
            <person name="Zhou Y."/>
            <person name="Gourion B."/>
            <person name="Barbe V."/>
            <person name="Chang J."/>
            <person name="Cruveiller S."/>
            <person name="Dossat C."/>
            <person name="Gillett W."/>
            <person name="Gruffaz C."/>
            <person name="Haugen E."/>
            <person name="Hourcade E."/>
            <person name="Levy R."/>
            <person name="Mangenot S."/>
            <person name="Muller E."/>
            <person name="Nadalig T."/>
            <person name="Pagni M."/>
            <person name="Penny C."/>
            <person name="Peyraud R."/>
            <person name="Robinson D.G."/>
            <person name="Roche D."/>
            <person name="Rouy Z."/>
            <person name="Saenampechek C."/>
            <person name="Salvignol G."/>
            <person name="Vallenet D."/>
            <person name="Wu Z."/>
            <person name="Marx C.J."/>
            <person name="Vorholt J.A."/>
            <person name="Olson M.V."/>
            <person name="Kaul R."/>
            <person name="Weissenbach J."/>
            <person name="Medigue C."/>
            <person name="Lidstrom M.E."/>
        </authorList>
    </citation>
    <scope>NUCLEOTIDE SEQUENCE [LARGE SCALE GENOMIC DNA]</scope>
    <source>
        <strain evidence="19">ATCC 14718 / DSM 1338 / JCM 2805 / NCIMB 9133 / AM1</strain>
    </source>
</reference>
<dbReference type="GO" id="GO:0005524">
    <property type="term" value="F:ATP binding"/>
    <property type="evidence" value="ECO:0007669"/>
    <property type="project" value="UniProtKB-KW"/>
</dbReference>
<dbReference type="InterPro" id="IPR003661">
    <property type="entry name" value="HisK_dim/P_dom"/>
</dbReference>
<dbReference type="OrthoDB" id="9789782at2"/>
<evidence type="ECO:0000313" key="18">
    <source>
        <dbReference type="EMBL" id="ACS44052.1"/>
    </source>
</evidence>
<geneLocation type="plasmid" evidence="18 19">
    <name>megaplasmid</name>
</geneLocation>
<feature type="modified residue" description="4-aspartylphosphate" evidence="13">
    <location>
        <position position="477"/>
    </location>
</feature>